<dbReference type="GO" id="GO:0006361">
    <property type="term" value="P:transcription initiation at RNA polymerase I promoter"/>
    <property type="evidence" value="ECO:0007669"/>
    <property type="project" value="InterPro"/>
</dbReference>
<proteinExistence type="inferred from homology"/>
<keyword evidence="4" id="KW-1185">Reference proteome</keyword>
<dbReference type="AlphaFoldDB" id="A0AAD3RXY2"/>
<gene>
    <name evidence="3" type="ORF">Nepgr_001709</name>
</gene>
<dbReference type="Proteomes" id="UP001279734">
    <property type="component" value="Unassembled WGS sequence"/>
</dbReference>
<accession>A0AAD3RXY2</accession>
<dbReference type="EMBL" id="BSYO01000001">
    <property type="protein sequence ID" value="GMG99869.1"/>
    <property type="molecule type" value="Genomic_DNA"/>
</dbReference>
<dbReference type="GO" id="GO:0005634">
    <property type="term" value="C:nucleus"/>
    <property type="evidence" value="ECO:0007669"/>
    <property type="project" value="TreeGrafter"/>
</dbReference>
<dbReference type="InterPro" id="IPR007991">
    <property type="entry name" value="RNA_pol_I_trans_ini_fac_RRN3"/>
</dbReference>
<dbReference type="Pfam" id="PF05327">
    <property type="entry name" value="RRN3"/>
    <property type="match status" value="1"/>
</dbReference>
<dbReference type="PANTHER" id="PTHR12790:SF0">
    <property type="entry name" value="RNA POLYMERASE I-SPECIFIC TRANSCRIPTION INITIATION FACTOR RRN3-RELATED"/>
    <property type="match status" value="1"/>
</dbReference>
<reference evidence="3" key="1">
    <citation type="submission" date="2023-05" db="EMBL/GenBank/DDBJ databases">
        <title>Nepenthes gracilis genome sequencing.</title>
        <authorList>
            <person name="Fukushima K."/>
        </authorList>
    </citation>
    <scope>NUCLEOTIDE SEQUENCE</scope>
    <source>
        <strain evidence="3">SING2019-196</strain>
    </source>
</reference>
<dbReference type="GO" id="GO:0001042">
    <property type="term" value="F:RNA polymerase I core binding"/>
    <property type="evidence" value="ECO:0007669"/>
    <property type="project" value="TreeGrafter"/>
</dbReference>
<comment type="similarity">
    <text evidence="1">Belongs to the RRN3 family.</text>
</comment>
<name>A0AAD3RXY2_NEPGR</name>
<dbReference type="PANTHER" id="PTHR12790">
    <property type="entry name" value="TRANSCRIPTION INITIATION FACTOR IA RRN3"/>
    <property type="match status" value="1"/>
</dbReference>
<comment type="caution">
    <text evidence="3">The sequence shown here is derived from an EMBL/GenBank/DDBJ whole genome shotgun (WGS) entry which is preliminary data.</text>
</comment>
<organism evidence="3 4">
    <name type="scientific">Nepenthes gracilis</name>
    <name type="common">Slender pitcher plant</name>
    <dbReference type="NCBI Taxonomy" id="150966"/>
    <lineage>
        <taxon>Eukaryota</taxon>
        <taxon>Viridiplantae</taxon>
        <taxon>Streptophyta</taxon>
        <taxon>Embryophyta</taxon>
        <taxon>Tracheophyta</taxon>
        <taxon>Spermatophyta</taxon>
        <taxon>Magnoliopsida</taxon>
        <taxon>eudicotyledons</taxon>
        <taxon>Gunneridae</taxon>
        <taxon>Pentapetalae</taxon>
        <taxon>Caryophyllales</taxon>
        <taxon>Nepenthaceae</taxon>
        <taxon>Nepenthes</taxon>
    </lineage>
</organism>
<evidence type="ECO:0000256" key="2">
    <source>
        <dbReference type="SAM" id="MobiDB-lite"/>
    </source>
</evidence>
<sequence>MELGYVMKALMYVLCFRMRSVMDIPRLKSQLFLMPLGQILKNSFDPLKVCLPSIVEEFVGQAKAAHLLDESGTIIFSDVLESELSKAFGGIGRLDMFFPFDPCLLKKCDSFIRPNFVYWSMVRTTYDIDDDGGYDDYSDDDIADQCADFCVGESLEIDVAESFEEHDYPDEFNHALNKMSITPKDSLHWSVGRKKLHPPMQMPSKIRPSTSPESL</sequence>
<dbReference type="GO" id="GO:0001181">
    <property type="term" value="F:RNA polymerase I general transcription initiation factor activity"/>
    <property type="evidence" value="ECO:0007669"/>
    <property type="project" value="InterPro"/>
</dbReference>
<evidence type="ECO:0000256" key="1">
    <source>
        <dbReference type="ARBA" id="ARBA00010098"/>
    </source>
</evidence>
<evidence type="ECO:0000313" key="4">
    <source>
        <dbReference type="Proteomes" id="UP001279734"/>
    </source>
</evidence>
<evidence type="ECO:0000313" key="3">
    <source>
        <dbReference type="EMBL" id="GMG99869.1"/>
    </source>
</evidence>
<feature type="region of interest" description="Disordered" evidence="2">
    <location>
        <begin position="195"/>
        <end position="215"/>
    </location>
</feature>
<protein>
    <submittedName>
        <fullName evidence="3">Uncharacterized protein</fullName>
    </submittedName>
</protein>